<keyword evidence="8" id="KW-1185">Reference proteome</keyword>
<comment type="caution">
    <text evidence="7">The sequence shown here is derived from an EMBL/GenBank/DDBJ whole genome shotgun (WGS) entry which is preliminary data.</text>
</comment>
<evidence type="ECO:0000259" key="5">
    <source>
        <dbReference type="PROSITE" id="PS51149"/>
    </source>
</evidence>
<feature type="region of interest" description="Disordered" evidence="4">
    <location>
        <begin position="697"/>
        <end position="720"/>
    </location>
</feature>
<feature type="domain" description="PFL" evidence="6">
    <location>
        <begin position="27"/>
        <end position="697"/>
    </location>
</feature>
<feature type="domain" description="Glycine radical" evidence="5">
    <location>
        <begin position="704"/>
        <end position="825"/>
    </location>
</feature>
<keyword evidence="7" id="KW-0670">Pyruvate</keyword>
<evidence type="ECO:0000256" key="1">
    <source>
        <dbReference type="ARBA" id="ARBA00022818"/>
    </source>
</evidence>
<evidence type="ECO:0000313" key="8">
    <source>
        <dbReference type="Proteomes" id="UP000034076"/>
    </source>
</evidence>
<dbReference type="PROSITE" id="PS51554">
    <property type="entry name" value="PFL"/>
    <property type="match status" value="1"/>
</dbReference>
<dbReference type="InterPro" id="IPR001150">
    <property type="entry name" value="Gly_radical"/>
</dbReference>
<dbReference type="GO" id="GO:0008861">
    <property type="term" value="F:formate C-acetyltransferase activity"/>
    <property type="evidence" value="ECO:0007669"/>
    <property type="project" value="UniProtKB-EC"/>
</dbReference>
<dbReference type="OrthoDB" id="9803969at2"/>
<evidence type="ECO:0000313" key="7">
    <source>
        <dbReference type="EMBL" id="KKI51496.1"/>
    </source>
</evidence>
<sequence>MRFVDEVTGKFVDTGITVGGKKIYRSKRIEELRNYLLGFEPVLCPQRMEAYTQSYQETEEQPVCIRRALAFKKTVETMTIMILDHELLVGNLASSPRGVPLFPEFSVNWLIEELDGNPVRPPDRPGDSFDISAEDEKKVRELTEYWKGRTHEDRCLARMPEEAWKAHEQGAFSSYWLMTGGEGHLTVGLKRVAYEGLESFRKQAEEKIASLDLQDREESQKLYFLQSVLIYIEAIVNFAHRYAALAREKAEKTQDEQRKKELLLIADICERVPEKPARSFHEALHAYWFTNLCLELENNGFAVSLGRMDKNLYPFYKKDIESGVLTEEDANELLSSFFLKIFQLNRIQNWDSTQYFGGYQTFQNITIGGQDENGADCTNDLTFRLLETQAKINLHQPSLSLRYHDRMGNKVLMAAIDCIQLGGGQPAIYSDESYIPALVNRGISLEDASDYSIVGCAEAIVEGKQGNRPSGSAFVNLGKIMEIAVNGGTDPATGTRLISQKGLLKSKTFEEFYEDFKEVFAYYTKQQMIVDTFHDVATEEGIADPLVSMLVEDCIGRGKTIKQGGAKYDFLAPQFVGVANIGNSLAAIKKVIFEEKSLTKDQLLHALKTNFEDETTNPTGKEINKMLSEAPKYGNDEDYVDSLMTASFRFMCDEVCKYKTTRYGRGPIGGVWQPSVSSVSSNVPHGMKVGALPDGRYANSPLADTTSPMHGTDRNGPTAALKSVSKLPSMLVAGGQLLNMRLNPTSIQKEGGKEKLVYMLRTFLGDLKGMHIQFNMINSETLRDAQQHPDEYKDLMVRVAGYSALFTPLDPELQNDIIARTEHVL</sequence>
<dbReference type="GO" id="GO:0005829">
    <property type="term" value="C:cytosol"/>
    <property type="evidence" value="ECO:0007669"/>
    <property type="project" value="TreeGrafter"/>
</dbReference>
<evidence type="ECO:0000259" key="6">
    <source>
        <dbReference type="PROSITE" id="PS51554"/>
    </source>
</evidence>
<dbReference type="Proteomes" id="UP000034076">
    <property type="component" value="Unassembled WGS sequence"/>
</dbReference>
<dbReference type="GO" id="GO:0016829">
    <property type="term" value="F:lyase activity"/>
    <property type="evidence" value="ECO:0007669"/>
    <property type="project" value="UniProtKB-KW"/>
</dbReference>
<dbReference type="InterPro" id="IPR010098">
    <property type="entry name" value="PFL2/GDeHydtase_fam"/>
</dbReference>
<dbReference type="PROSITE" id="PS51149">
    <property type="entry name" value="GLY_RADICAL_2"/>
    <property type="match status" value="1"/>
</dbReference>
<dbReference type="EC" id="2.3.1.54" evidence="7"/>
<evidence type="ECO:0000256" key="3">
    <source>
        <dbReference type="PROSITE-ProRule" id="PRU00493"/>
    </source>
</evidence>
<reference evidence="7 8" key="1">
    <citation type="submission" date="2015-04" db="EMBL/GenBank/DDBJ databases">
        <title>Draft genome sequence of bacteremic isolate Catabacter hongkongensis type strain HKU16T.</title>
        <authorList>
            <person name="Lau S.K."/>
            <person name="Teng J.L."/>
            <person name="Huang Y."/>
            <person name="Curreem S.O."/>
            <person name="Tsui S.K."/>
            <person name="Woo P.C."/>
        </authorList>
    </citation>
    <scope>NUCLEOTIDE SEQUENCE [LARGE SCALE GENOMIC DNA]</scope>
    <source>
        <strain evidence="7 8">HKU16</strain>
    </source>
</reference>
<dbReference type="SUPFAM" id="SSF51998">
    <property type="entry name" value="PFL-like glycyl radical enzymes"/>
    <property type="match status" value="1"/>
</dbReference>
<dbReference type="PANTHER" id="PTHR43641">
    <property type="entry name" value="FORMATE ACETYLTRANSFERASE 3-RELATED"/>
    <property type="match status" value="1"/>
</dbReference>
<dbReference type="Pfam" id="PF02901">
    <property type="entry name" value="PFL-like"/>
    <property type="match status" value="1"/>
</dbReference>
<keyword evidence="1 3" id="KW-0556">Organic radical</keyword>
<dbReference type="STRING" id="270498.CHK_0988"/>
<keyword evidence="7" id="KW-0012">Acyltransferase</keyword>
<dbReference type="EMBL" id="LAYJ01000076">
    <property type="protein sequence ID" value="KKI51496.1"/>
    <property type="molecule type" value="Genomic_DNA"/>
</dbReference>
<gene>
    <name evidence="7" type="ORF">CHK_0988</name>
</gene>
<feature type="modified residue" description="Glycine radical" evidence="3">
    <location>
        <position position="801"/>
    </location>
</feature>
<dbReference type="Gene3D" id="3.20.70.20">
    <property type="match status" value="1"/>
</dbReference>
<organism evidence="7 8">
    <name type="scientific">Christensenella hongkongensis</name>
    <dbReference type="NCBI Taxonomy" id="270498"/>
    <lineage>
        <taxon>Bacteria</taxon>
        <taxon>Bacillati</taxon>
        <taxon>Bacillota</taxon>
        <taxon>Clostridia</taxon>
        <taxon>Christensenellales</taxon>
        <taxon>Christensenellaceae</taxon>
        <taxon>Christensenella</taxon>
    </lineage>
</organism>
<dbReference type="AlphaFoldDB" id="A0A0M2NKL8"/>
<dbReference type="NCBIfam" id="TIGR01774">
    <property type="entry name" value="PFL2-3"/>
    <property type="match status" value="1"/>
</dbReference>
<evidence type="ECO:0000256" key="4">
    <source>
        <dbReference type="SAM" id="MobiDB-lite"/>
    </source>
</evidence>
<dbReference type="PATRIC" id="fig|270498.16.peg.1187"/>
<accession>A0A0M2NKL8</accession>
<keyword evidence="2 7" id="KW-0456">Lyase</keyword>
<keyword evidence="7" id="KW-0808">Transferase</keyword>
<dbReference type="Pfam" id="PF01228">
    <property type="entry name" value="Gly_radical"/>
    <property type="match status" value="1"/>
</dbReference>
<protein>
    <submittedName>
        <fullName evidence="7">Pyruvate formate-lyase</fullName>
        <ecNumber evidence="7">2.3.1.54</ecNumber>
    </submittedName>
</protein>
<dbReference type="InterPro" id="IPR051215">
    <property type="entry name" value="GRE"/>
</dbReference>
<dbReference type="PANTHER" id="PTHR43641:SF2">
    <property type="entry name" value="DEHYDRATASE YBIW-RELATED"/>
    <property type="match status" value="1"/>
</dbReference>
<evidence type="ECO:0000256" key="2">
    <source>
        <dbReference type="ARBA" id="ARBA00023239"/>
    </source>
</evidence>
<name>A0A0M2NKL8_9FIRM</name>
<proteinExistence type="predicted"/>
<dbReference type="InterPro" id="IPR004184">
    <property type="entry name" value="PFL_dom"/>
</dbReference>
<dbReference type="RefSeq" id="WP_052740337.1">
    <property type="nucleotide sequence ID" value="NZ_LAYJ01000076.1"/>
</dbReference>